<dbReference type="InterPro" id="IPR050624">
    <property type="entry name" value="HTH-type_Tx_Regulator"/>
</dbReference>
<organism evidence="4 5">
    <name type="scientific">Cohnella soli</name>
    <dbReference type="NCBI Taxonomy" id="425005"/>
    <lineage>
        <taxon>Bacteria</taxon>
        <taxon>Bacillati</taxon>
        <taxon>Bacillota</taxon>
        <taxon>Bacilli</taxon>
        <taxon>Bacillales</taxon>
        <taxon>Paenibacillaceae</taxon>
        <taxon>Cohnella</taxon>
    </lineage>
</organism>
<dbReference type="InterPro" id="IPR009057">
    <property type="entry name" value="Homeodomain-like_sf"/>
</dbReference>
<dbReference type="PANTHER" id="PTHR43479">
    <property type="entry name" value="ACREF/ENVCD OPERON REPRESSOR-RELATED"/>
    <property type="match status" value="1"/>
</dbReference>
<proteinExistence type="predicted"/>
<dbReference type="PROSITE" id="PS50977">
    <property type="entry name" value="HTH_TETR_2"/>
    <property type="match status" value="1"/>
</dbReference>
<evidence type="ECO:0000256" key="2">
    <source>
        <dbReference type="PROSITE-ProRule" id="PRU00335"/>
    </source>
</evidence>
<gene>
    <name evidence="4" type="ORF">ACFPOF_32055</name>
</gene>
<dbReference type="PRINTS" id="PR00455">
    <property type="entry name" value="HTHTETR"/>
</dbReference>
<accession>A0ABW0I4A0</accession>
<dbReference type="SUPFAM" id="SSF46689">
    <property type="entry name" value="Homeodomain-like"/>
    <property type="match status" value="1"/>
</dbReference>
<keyword evidence="5" id="KW-1185">Reference proteome</keyword>
<evidence type="ECO:0000313" key="4">
    <source>
        <dbReference type="EMBL" id="MFC5407388.1"/>
    </source>
</evidence>
<dbReference type="Proteomes" id="UP001596113">
    <property type="component" value="Unassembled WGS sequence"/>
</dbReference>
<dbReference type="Gene3D" id="1.10.10.60">
    <property type="entry name" value="Homeodomain-like"/>
    <property type="match status" value="1"/>
</dbReference>
<comment type="caution">
    <text evidence="4">The sequence shown here is derived from an EMBL/GenBank/DDBJ whole genome shotgun (WGS) entry which is preliminary data.</text>
</comment>
<dbReference type="PANTHER" id="PTHR43479:SF22">
    <property type="entry name" value="TRANSCRIPTIONAL REGULATOR, TETR FAMILY"/>
    <property type="match status" value="1"/>
</dbReference>
<sequence length="296" mass="33392">MQDKKKQILDAAIKCFARKGFNATSIQEIVDELGMAKGSIYFYFKSKEELFVSVIEYYGEMLFEQMEELPGEAGLPPREKLATQIERQFGFIREHLDFMRMLMKEPLSGLQPQIREKFLQLRVRGKLWNLQHLSAIYGDSVDRYLGDASALMSGIVGPYFEAILFEEESFDDRGLGKFLTGRLDDMIVGMKRDGHPPILPSANLSRLREMAGMGAGKDKGGAAGIVRELISEAASDPSRWDDGVYADLMGALTALKEEAERPSIRHPLMYKAMIALTRQLGPAEWNERLTVLERSV</sequence>
<evidence type="ECO:0000256" key="1">
    <source>
        <dbReference type="ARBA" id="ARBA00023125"/>
    </source>
</evidence>
<name>A0ABW0I4A0_9BACL</name>
<dbReference type="Pfam" id="PF00440">
    <property type="entry name" value="TetR_N"/>
    <property type="match status" value="1"/>
</dbReference>
<evidence type="ECO:0000259" key="3">
    <source>
        <dbReference type="PROSITE" id="PS50977"/>
    </source>
</evidence>
<dbReference type="EMBL" id="JBHSMI010000067">
    <property type="protein sequence ID" value="MFC5407388.1"/>
    <property type="molecule type" value="Genomic_DNA"/>
</dbReference>
<reference evidence="5" key="1">
    <citation type="journal article" date="2019" name="Int. J. Syst. Evol. Microbiol.">
        <title>The Global Catalogue of Microorganisms (GCM) 10K type strain sequencing project: providing services to taxonomists for standard genome sequencing and annotation.</title>
        <authorList>
            <consortium name="The Broad Institute Genomics Platform"/>
            <consortium name="The Broad Institute Genome Sequencing Center for Infectious Disease"/>
            <person name="Wu L."/>
            <person name="Ma J."/>
        </authorList>
    </citation>
    <scope>NUCLEOTIDE SEQUENCE [LARGE SCALE GENOMIC DNA]</scope>
    <source>
        <strain evidence="5">CGMCC 1.18575</strain>
    </source>
</reference>
<dbReference type="RefSeq" id="WP_378140005.1">
    <property type="nucleotide sequence ID" value="NZ_JBHSMI010000067.1"/>
</dbReference>
<feature type="domain" description="HTH tetR-type" evidence="3">
    <location>
        <begin position="2"/>
        <end position="62"/>
    </location>
</feature>
<dbReference type="Gene3D" id="1.10.357.10">
    <property type="entry name" value="Tetracycline Repressor, domain 2"/>
    <property type="match status" value="1"/>
</dbReference>
<keyword evidence="1 2" id="KW-0238">DNA-binding</keyword>
<feature type="DNA-binding region" description="H-T-H motif" evidence="2">
    <location>
        <begin position="25"/>
        <end position="44"/>
    </location>
</feature>
<dbReference type="InterPro" id="IPR001647">
    <property type="entry name" value="HTH_TetR"/>
</dbReference>
<evidence type="ECO:0000313" key="5">
    <source>
        <dbReference type="Proteomes" id="UP001596113"/>
    </source>
</evidence>
<protein>
    <submittedName>
        <fullName evidence="4">TetR/AcrR family transcriptional regulator</fullName>
    </submittedName>
</protein>